<dbReference type="Pfam" id="PF08501">
    <property type="entry name" value="Shikimate_dh_N"/>
    <property type="match status" value="1"/>
</dbReference>
<dbReference type="InterPro" id="IPR041121">
    <property type="entry name" value="SDH_C"/>
</dbReference>
<dbReference type="Proteomes" id="UP001580391">
    <property type="component" value="Unassembled WGS sequence"/>
</dbReference>
<feature type="binding site" evidence="8">
    <location>
        <begin position="131"/>
        <end position="135"/>
    </location>
    <ligand>
        <name>NADP(+)</name>
        <dbReference type="ChEBI" id="CHEBI:58349"/>
    </ligand>
</feature>
<dbReference type="NCBIfam" id="TIGR00507">
    <property type="entry name" value="aroE"/>
    <property type="match status" value="1"/>
</dbReference>
<feature type="binding site" evidence="8">
    <location>
        <position position="256"/>
    </location>
    <ligand>
        <name>shikimate</name>
        <dbReference type="ChEBI" id="CHEBI:36208"/>
    </ligand>
</feature>
<evidence type="ECO:0000256" key="6">
    <source>
        <dbReference type="ARBA" id="ARBA00023141"/>
    </source>
</evidence>
<evidence type="ECO:0000256" key="1">
    <source>
        <dbReference type="ARBA" id="ARBA00004871"/>
    </source>
</evidence>
<keyword evidence="5 8" id="KW-0560">Oxidoreductase</keyword>
<proteinExistence type="inferred from homology"/>
<protein>
    <recommendedName>
        <fullName evidence="2 8">Shikimate dehydrogenase (NADP(+))</fullName>
        <shortName evidence="8">SDH</shortName>
        <ecNumber evidence="2 8">1.1.1.25</ecNumber>
    </recommendedName>
</protein>
<evidence type="ECO:0000313" key="12">
    <source>
        <dbReference type="Proteomes" id="UP001580391"/>
    </source>
</evidence>
<dbReference type="Gene3D" id="3.40.50.10860">
    <property type="entry name" value="Leucine Dehydrogenase, chain A, domain 1"/>
    <property type="match status" value="1"/>
</dbReference>
<feature type="binding site" evidence="8">
    <location>
        <position position="228"/>
    </location>
    <ligand>
        <name>shikimate</name>
        <dbReference type="ChEBI" id="CHEBI:36208"/>
    </ligand>
</feature>
<keyword evidence="4 8" id="KW-0521">NADP</keyword>
<comment type="caution">
    <text evidence="11">The sequence shown here is derived from an EMBL/GenBank/DDBJ whole genome shotgun (WGS) entry which is preliminary data.</text>
</comment>
<organism evidence="11 12">
    <name type="scientific">Leptospira wolffii</name>
    <dbReference type="NCBI Taxonomy" id="409998"/>
    <lineage>
        <taxon>Bacteria</taxon>
        <taxon>Pseudomonadati</taxon>
        <taxon>Spirochaetota</taxon>
        <taxon>Spirochaetia</taxon>
        <taxon>Leptospirales</taxon>
        <taxon>Leptospiraceae</taxon>
        <taxon>Leptospira</taxon>
    </lineage>
</organism>
<feature type="binding site" evidence="8">
    <location>
        <begin position="21"/>
        <end position="23"/>
    </location>
    <ligand>
        <name>shikimate</name>
        <dbReference type="ChEBI" id="CHEBI:36208"/>
    </ligand>
</feature>
<feature type="domain" description="SDH C-terminal" evidence="10">
    <location>
        <begin position="249"/>
        <end position="269"/>
    </location>
</feature>
<feature type="binding site" evidence="8">
    <location>
        <position position="92"/>
    </location>
    <ligand>
        <name>shikimate</name>
        <dbReference type="ChEBI" id="CHEBI:36208"/>
    </ligand>
</feature>
<feature type="active site" description="Proton acceptor" evidence="8">
    <location>
        <position position="71"/>
    </location>
</feature>
<dbReference type="InterPro" id="IPR011342">
    <property type="entry name" value="Shikimate_DH"/>
</dbReference>
<comment type="similarity">
    <text evidence="8">Belongs to the shikimate dehydrogenase family.</text>
</comment>
<feature type="binding site" evidence="8">
    <location>
        <position position="249"/>
    </location>
    <ligand>
        <name>NADP(+)</name>
        <dbReference type="ChEBI" id="CHEBI:58349"/>
    </ligand>
</feature>
<sequence length="290" mass="31558">MKFFRDSSKYFGIVGNPLSHTLSPLLHTSWYEDLNLDCGYLVFPVASLEKRELLTMSKFGICGLSVTIPHKETAFQIADQTDETSKAVGASNTLVLQNGSISAHNTDGLGAVRAVQEYFPDSLQGKVLVIGSGGSAKGISFALLNQGRVGDLTIAARNTEASNSLKNALGKISKANIHTEDLENTKEKFSEYSLVIHTTPLGMKGKEPGPAITEAAFHKDQVFFDIVYNPLETPFVLEAKKKGASIIPGTEMLLYQAVEQFRLFTGIQLEADLVGKGRKRLLQVLGYDKS</sequence>
<feature type="binding site" evidence="8">
    <location>
        <position position="83"/>
    </location>
    <ligand>
        <name>NADP(+)</name>
        <dbReference type="ChEBI" id="CHEBI:58349"/>
    </ligand>
</feature>
<dbReference type="InterPro" id="IPR036291">
    <property type="entry name" value="NAD(P)-bd_dom_sf"/>
</dbReference>
<comment type="pathway">
    <text evidence="1 8">Metabolic intermediate biosynthesis; chorismate biosynthesis; chorismate from D-erythrose 4-phosphate and phosphoenolpyruvate: step 4/7.</text>
</comment>
<dbReference type="CDD" id="cd01065">
    <property type="entry name" value="NAD_bind_Shikimate_DH"/>
    <property type="match status" value="1"/>
</dbReference>
<dbReference type="PANTHER" id="PTHR21089">
    <property type="entry name" value="SHIKIMATE DEHYDROGENASE"/>
    <property type="match status" value="1"/>
</dbReference>
<dbReference type="SUPFAM" id="SSF51735">
    <property type="entry name" value="NAD(P)-binding Rossmann-fold domains"/>
    <property type="match status" value="1"/>
</dbReference>
<dbReference type="RefSeq" id="WP_135700755.1">
    <property type="nucleotide sequence ID" value="NZ_JBHILI010000001.1"/>
</dbReference>
<evidence type="ECO:0000256" key="5">
    <source>
        <dbReference type="ARBA" id="ARBA00023002"/>
    </source>
</evidence>
<feature type="domain" description="Shikimate dehydrogenase substrate binding N-terminal" evidence="9">
    <location>
        <begin position="13"/>
        <end position="94"/>
    </location>
</feature>
<dbReference type="InterPro" id="IPR046346">
    <property type="entry name" value="Aminoacid_DH-like_N_sf"/>
</dbReference>
<accession>A0ABV5BJN2</accession>
<comment type="function">
    <text evidence="8">Involved in the biosynthesis of the chorismate, which leads to the biosynthesis of aromatic amino acids. Catalyzes the reversible NADPH linked reduction of 3-dehydroshikimate (DHSA) to yield shikimate (SA).</text>
</comment>
<dbReference type="EMBL" id="JBHILJ010000001">
    <property type="protein sequence ID" value="MFB5735511.1"/>
    <property type="molecule type" value="Genomic_DNA"/>
</dbReference>
<feature type="binding site" evidence="8">
    <location>
        <position position="226"/>
    </location>
    <ligand>
        <name>NADP(+)</name>
        <dbReference type="ChEBI" id="CHEBI:58349"/>
    </ligand>
</feature>
<dbReference type="HAMAP" id="MF_00222">
    <property type="entry name" value="Shikimate_DH_AroE"/>
    <property type="match status" value="1"/>
</dbReference>
<dbReference type="InterPro" id="IPR013708">
    <property type="entry name" value="Shikimate_DH-bd_N"/>
</dbReference>
<dbReference type="Gene3D" id="3.40.50.720">
    <property type="entry name" value="NAD(P)-binding Rossmann-like Domain"/>
    <property type="match status" value="1"/>
</dbReference>
<evidence type="ECO:0000259" key="10">
    <source>
        <dbReference type="Pfam" id="PF18317"/>
    </source>
</evidence>
<dbReference type="EC" id="1.1.1.25" evidence="2 8"/>
<dbReference type="SUPFAM" id="SSF53223">
    <property type="entry name" value="Aminoacid dehydrogenase-like, N-terminal domain"/>
    <property type="match status" value="1"/>
</dbReference>
<keyword evidence="6 8" id="KW-0057">Aromatic amino acid biosynthesis</keyword>
<keyword evidence="3 8" id="KW-0028">Amino-acid biosynthesis</keyword>
<feature type="binding site" evidence="8">
    <location>
        <position position="107"/>
    </location>
    <ligand>
        <name>shikimate</name>
        <dbReference type="ChEBI" id="CHEBI:36208"/>
    </ligand>
</feature>
<evidence type="ECO:0000256" key="4">
    <source>
        <dbReference type="ARBA" id="ARBA00022857"/>
    </source>
</evidence>
<comment type="subunit">
    <text evidence="8">Homodimer.</text>
</comment>
<evidence type="ECO:0000259" key="9">
    <source>
        <dbReference type="Pfam" id="PF08501"/>
    </source>
</evidence>
<dbReference type="PANTHER" id="PTHR21089:SF1">
    <property type="entry name" value="BIFUNCTIONAL 3-DEHYDROQUINATE DEHYDRATASE_SHIKIMATE DEHYDROGENASE, CHLOROPLASTIC"/>
    <property type="match status" value="1"/>
</dbReference>
<dbReference type="GO" id="GO:0004764">
    <property type="term" value="F:shikimate 3-dehydrogenase (NADP+) activity"/>
    <property type="evidence" value="ECO:0007669"/>
    <property type="project" value="UniProtKB-EC"/>
</dbReference>
<gene>
    <name evidence="8 11" type="primary">aroE</name>
    <name evidence="11" type="ORF">ACE5IX_03270</name>
</gene>
<evidence type="ECO:0000256" key="7">
    <source>
        <dbReference type="ARBA" id="ARBA00049442"/>
    </source>
</evidence>
<dbReference type="InterPro" id="IPR022893">
    <property type="entry name" value="Shikimate_DH_fam"/>
</dbReference>
<evidence type="ECO:0000256" key="8">
    <source>
        <dbReference type="HAMAP-Rule" id="MF_00222"/>
    </source>
</evidence>
<keyword evidence="12" id="KW-1185">Reference proteome</keyword>
<dbReference type="Pfam" id="PF18317">
    <property type="entry name" value="SDH_C"/>
    <property type="match status" value="1"/>
</dbReference>
<feature type="binding site" evidence="8">
    <location>
        <position position="67"/>
    </location>
    <ligand>
        <name>shikimate</name>
        <dbReference type="ChEBI" id="CHEBI:36208"/>
    </ligand>
</feature>
<evidence type="ECO:0000256" key="3">
    <source>
        <dbReference type="ARBA" id="ARBA00022605"/>
    </source>
</evidence>
<reference evidence="11 12" key="1">
    <citation type="submission" date="2024-09" db="EMBL/GenBank/DDBJ databases">
        <title>Taxonomic and Genotyping Characterization of Leptospira Strains isolated from Multiple Sources in Colombia highlights the importance of intermediate species.</title>
        <authorList>
            <person name="Torres Higuera L."/>
            <person name="Rojas Tapias D."/>
            <person name="Jimenez Velasquez S."/>
            <person name="Renjifo Ibanez C."/>
        </authorList>
    </citation>
    <scope>NUCLEOTIDE SEQUENCE [LARGE SCALE GENOMIC DNA]</scope>
    <source>
        <strain evidence="11 12">Lep080</strain>
    </source>
</reference>
<comment type="caution">
    <text evidence="8">Lacks conserved residue(s) required for the propagation of feature annotation.</text>
</comment>
<evidence type="ECO:0000313" key="11">
    <source>
        <dbReference type="EMBL" id="MFB5735511.1"/>
    </source>
</evidence>
<name>A0ABV5BJN2_9LEPT</name>
<evidence type="ECO:0000256" key="2">
    <source>
        <dbReference type="ARBA" id="ARBA00012962"/>
    </source>
</evidence>
<comment type="catalytic activity">
    <reaction evidence="7 8">
        <text>shikimate + NADP(+) = 3-dehydroshikimate + NADPH + H(+)</text>
        <dbReference type="Rhea" id="RHEA:17737"/>
        <dbReference type="ChEBI" id="CHEBI:15378"/>
        <dbReference type="ChEBI" id="CHEBI:16630"/>
        <dbReference type="ChEBI" id="CHEBI:36208"/>
        <dbReference type="ChEBI" id="CHEBI:57783"/>
        <dbReference type="ChEBI" id="CHEBI:58349"/>
        <dbReference type="EC" id="1.1.1.25"/>
    </reaction>
</comment>